<dbReference type="SUPFAM" id="SSF159594">
    <property type="entry name" value="XCC0632-like"/>
    <property type="match status" value="1"/>
</dbReference>
<evidence type="ECO:0000313" key="2">
    <source>
        <dbReference type="Proteomes" id="UP000605848"/>
    </source>
</evidence>
<dbReference type="Proteomes" id="UP000605848">
    <property type="component" value="Unassembled WGS sequence"/>
</dbReference>
<dbReference type="RefSeq" id="WP_202064003.1">
    <property type="nucleotide sequence ID" value="NZ_JAEQMY010000064.1"/>
</dbReference>
<keyword evidence="2" id="KW-1185">Reference proteome</keyword>
<dbReference type="AlphaFoldDB" id="A0A936ZLZ5"/>
<accession>A0A936ZLZ5</accession>
<comment type="caution">
    <text evidence="1">The sequence shown here is derived from an EMBL/GenBank/DDBJ whole genome shotgun (WGS) entry which is preliminary data.</text>
</comment>
<evidence type="ECO:0000313" key="1">
    <source>
        <dbReference type="EMBL" id="MBL0407124.1"/>
    </source>
</evidence>
<reference evidence="1" key="1">
    <citation type="submission" date="2021-01" db="EMBL/GenBank/DDBJ databases">
        <title>Microvirga sp.</title>
        <authorList>
            <person name="Kim M.K."/>
        </authorList>
    </citation>
    <scope>NUCLEOTIDE SEQUENCE</scope>
    <source>
        <strain evidence="1">5420S-16</strain>
    </source>
</reference>
<dbReference type="EMBL" id="JAEQMY010000064">
    <property type="protein sequence ID" value="MBL0407124.1"/>
    <property type="molecule type" value="Genomic_DNA"/>
</dbReference>
<proteinExistence type="predicted"/>
<name>A0A936ZLZ5_9HYPH</name>
<dbReference type="Gene3D" id="3.40.50.10610">
    <property type="entry name" value="ABC-type transport auxiliary lipoprotein component"/>
    <property type="match status" value="1"/>
</dbReference>
<organism evidence="1 2">
    <name type="scientific">Microvirga aerilata</name>
    <dbReference type="NCBI Taxonomy" id="670292"/>
    <lineage>
        <taxon>Bacteria</taxon>
        <taxon>Pseudomonadati</taxon>
        <taxon>Pseudomonadota</taxon>
        <taxon>Alphaproteobacteria</taxon>
        <taxon>Hyphomicrobiales</taxon>
        <taxon>Methylobacteriaceae</taxon>
        <taxon>Microvirga</taxon>
    </lineage>
</organism>
<sequence length="70" mass="7300">MRPAPDVAADYQLLLDIRSFQLVLSPEPRADVAFAAKLLDGNGRIVCRAHPARERHGAGDGCAGGSGGSQ</sequence>
<gene>
    <name evidence="1" type="ORF">JKG68_24625</name>
</gene>
<protein>
    <submittedName>
        <fullName evidence="1">Uncharacterized protein</fullName>
    </submittedName>
</protein>